<gene>
    <name evidence="2" type="ORF">OFUS_LOCUS13745</name>
</gene>
<keyword evidence="3" id="KW-1185">Reference proteome</keyword>
<evidence type="ECO:0000313" key="2">
    <source>
        <dbReference type="EMBL" id="CAH1788159.1"/>
    </source>
</evidence>
<dbReference type="InterPro" id="IPR035234">
    <property type="entry name" value="IgGFc-bd_N"/>
</dbReference>
<organism evidence="2 3">
    <name type="scientific">Owenia fusiformis</name>
    <name type="common">Polychaete worm</name>
    <dbReference type="NCBI Taxonomy" id="6347"/>
    <lineage>
        <taxon>Eukaryota</taxon>
        <taxon>Metazoa</taxon>
        <taxon>Spiralia</taxon>
        <taxon>Lophotrochozoa</taxon>
        <taxon>Annelida</taxon>
        <taxon>Polychaeta</taxon>
        <taxon>Sedentaria</taxon>
        <taxon>Canalipalpata</taxon>
        <taxon>Sabellida</taxon>
        <taxon>Oweniida</taxon>
        <taxon>Oweniidae</taxon>
        <taxon>Owenia</taxon>
    </lineage>
</organism>
<dbReference type="AlphaFoldDB" id="A0A8J1Y465"/>
<proteinExistence type="predicted"/>
<dbReference type="PANTHER" id="PTHR46534">
    <property type="entry name" value="IGGFC_BINDING DOMAIN-CONTAINING PROTEIN"/>
    <property type="match status" value="1"/>
</dbReference>
<name>A0A8J1Y465_OWEFU</name>
<evidence type="ECO:0000259" key="1">
    <source>
        <dbReference type="Pfam" id="PF17517"/>
    </source>
</evidence>
<accession>A0A8J1Y465</accession>
<feature type="domain" description="IgGFc-binding protein N-terminal" evidence="1">
    <location>
        <begin position="10"/>
        <end position="204"/>
    </location>
</feature>
<comment type="caution">
    <text evidence="2">The sequence shown here is derived from an EMBL/GenBank/DDBJ whole genome shotgun (WGS) entry which is preliminary data.</text>
</comment>
<protein>
    <recommendedName>
        <fullName evidence="1">IgGFc-binding protein N-terminal domain-containing protein</fullName>
    </recommendedName>
</protein>
<dbReference type="Pfam" id="PF17517">
    <property type="entry name" value="IgGFc_binding"/>
    <property type="match status" value="1"/>
</dbReference>
<reference evidence="2" key="1">
    <citation type="submission" date="2022-03" db="EMBL/GenBank/DDBJ databases">
        <authorList>
            <person name="Martin C."/>
        </authorList>
    </citation>
    <scope>NUCLEOTIDE SEQUENCE</scope>
</reference>
<feature type="non-terminal residue" evidence="2">
    <location>
        <position position="1"/>
    </location>
</feature>
<dbReference type="EMBL" id="CAIIXF020000007">
    <property type="protein sequence ID" value="CAH1788159.1"/>
    <property type="molecule type" value="Genomic_DNA"/>
</dbReference>
<sequence length="319" mass="35171">VAPNDISTIRNSKDHLVSQLPPVDVWGSTFVTVPTPGRLFGDMVKIVASQANTAVNITGFDTQYINDSGGYLQVRLPAEQYSTIQADKPAMMVMLSITQDSSESEGDPSMTIVPWLEQFNSKYTFTTPKYSLGSYLNYVLLVIEDKYKDGLVLDGDSTRVNQEATWHTFPGLADYVGTYFGIEEGSHHIEHSNPNASFGAYLYGKANFESYGLPTGMKLTKINECPGSNGSIIDGVDNDCDGLIDEETCGPSATDDDKDGRVDEDCGFYEETTTDTQSTTKYNSTTERSSITTEIQAQRQKVQAQQQKVTFLLRHCLPH</sequence>
<evidence type="ECO:0000313" key="3">
    <source>
        <dbReference type="Proteomes" id="UP000749559"/>
    </source>
</evidence>
<dbReference type="PANTHER" id="PTHR46534:SF1">
    <property type="entry name" value="IGGFC-BINDING PROTEIN N-TERMINAL DOMAIN-CONTAINING PROTEIN"/>
    <property type="match status" value="1"/>
</dbReference>
<dbReference type="Proteomes" id="UP000749559">
    <property type="component" value="Unassembled WGS sequence"/>
</dbReference>